<dbReference type="AlphaFoldDB" id="A0A2H3JVU4"/>
<dbReference type="InterPro" id="IPR017972">
    <property type="entry name" value="Cyt_P450_CS"/>
</dbReference>
<dbReference type="STRING" id="742152.A0A2H3JVU4"/>
<evidence type="ECO:0000256" key="3">
    <source>
        <dbReference type="ARBA" id="ARBA00010617"/>
    </source>
</evidence>
<dbReference type="InterPro" id="IPR002401">
    <property type="entry name" value="Cyt_P450_E_grp-I"/>
</dbReference>
<evidence type="ECO:0000256" key="4">
    <source>
        <dbReference type="ARBA" id="ARBA00022617"/>
    </source>
</evidence>
<comment type="pathway">
    <text evidence="2">Secondary metabolite biosynthesis.</text>
</comment>
<evidence type="ECO:0000256" key="9">
    <source>
        <dbReference type="PIRSR" id="PIRSR602401-1"/>
    </source>
</evidence>
<keyword evidence="5 9" id="KW-0479">Metal-binding</keyword>
<evidence type="ECO:0000313" key="12">
    <source>
        <dbReference type="Proteomes" id="UP000218811"/>
    </source>
</evidence>
<dbReference type="InterPro" id="IPR001128">
    <property type="entry name" value="Cyt_P450"/>
</dbReference>
<evidence type="ECO:0000256" key="2">
    <source>
        <dbReference type="ARBA" id="ARBA00005179"/>
    </source>
</evidence>
<evidence type="ECO:0000256" key="10">
    <source>
        <dbReference type="RuleBase" id="RU000461"/>
    </source>
</evidence>
<comment type="similarity">
    <text evidence="3 10">Belongs to the cytochrome P450 family.</text>
</comment>
<evidence type="ECO:0000256" key="1">
    <source>
        <dbReference type="ARBA" id="ARBA00001971"/>
    </source>
</evidence>
<dbReference type="PRINTS" id="PR00385">
    <property type="entry name" value="P450"/>
</dbReference>
<evidence type="ECO:0000256" key="6">
    <source>
        <dbReference type="ARBA" id="ARBA00023002"/>
    </source>
</evidence>
<reference evidence="11 12" key="1">
    <citation type="journal article" date="2012" name="Science">
        <title>The Paleozoic origin of enzymatic lignin decomposition reconstructed from 31 fungal genomes.</title>
        <authorList>
            <person name="Floudas D."/>
            <person name="Binder M."/>
            <person name="Riley R."/>
            <person name="Barry K."/>
            <person name="Blanchette R.A."/>
            <person name="Henrissat B."/>
            <person name="Martinez A.T."/>
            <person name="Otillar R."/>
            <person name="Spatafora J.W."/>
            <person name="Yadav J.S."/>
            <person name="Aerts A."/>
            <person name="Benoit I."/>
            <person name="Boyd A."/>
            <person name="Carlson A."/>
            <person name="Copeland A."/>
            <person name="Coutinho P.M."/>
            <person name="de Vries R.P."/>
            <person name="Ferreira P."/>
            <person name="Findley K."/>
            <person name="Foster B."/>
            <person name="Gaskell J."/>
            <person name="Glotzer D."/>
            <person name="Gorecki P."/>
            <person name="Heitman J."/>
            <person name="Hesse C."/>
            <person name="Hori C."/>
            <person name="Igarashi K."/>
            <person name="Jurgens J.A."/>
            <person name="Kallen N."/>
            <person name="Kersten P."/>
            <person name="Kohler A."/>
            <person name="Kuees U."/>
            <person name="Kumar T.K.A."/>
            <person name="Kuo A."/>
            <person name="LaButti K."/>
            <person name="Larrondo L.F."/>
            <person name="Lindquist E."/>
            <person name="Ling A."/>
            <person name="Lombard V."/>
            <person name="Lucas S."/>
            <person name="Lundell T."/>
            <person name="Martin R."/>
            <person name="McLaughlin D.J."/>
            <person name="Morgenstern I."/>
            <person name="Morin E."/>
            <person name="Murat C."/>
            <person name="Nagy L.G."/>
            <person name="Nolan M."/>
            <person name="Ohm R.A."/>
            <person name="Patyshakuliyeva A."/>
            <person name="Rokas A."/>
            <person name="Ruiz-Duenas F.J."/>
            <person name="Sabat G."/>
            <person name="Salamov A."/>
            <person name="Samejima M."/>
            <person name="Schmutz J."/>
            <person name="Slot J.C."/>
            <person name="St John F."/>
            <person name="Stenlid J."/>
            <person name="Sun H."/>
            <person name="Sun S."/>
            <person name="Syed K."/>
            <person name="Tsang A."/>
            <person name="Wiebenga A."/>
            <person name="Young D."/>
            <person name="Pisabarro A."/>
            <person name="Eastwood D.C."/>
            <person name="Martin F."/>
            <person name="Cullen D."/>
            <person name="Grigoriev I.V."/>
            <person name="Hibbett D.S."/>
        </authorList>
    </citation>
    <scope>NUCLEOTIDE SEQUENCE [LARGE SCALE GENOMIC DNA]</scope>
    <source>
        <strain evidence="11 12">MD-104</strain>
    </source>
</reference>
<evidence type="ECO:0000256" key="7">
    <source>
        <dbReference type="ARBA" id="ARBA00023004"/>
    </source>
</evidence>
<name>A0A2H3JVU4_WOLCO</name>
<dbReference type="Gene3D" id="1.10.630.10">
    <property type="entry name" value="Cytochrome P450"/>
    <property type="match status" value="1"/>
</dbReference>
<sequence>MYRLIRPPRALRGIPQVPVWRLCISYLLGEIEEKRTKRILLPFALRNHTDVILVWLKQQPPQRMLFWRFIGKENIFVSEGEQWQKHSRIFKAAIQRTAPMEQFTYLCKKVCTLIGDGGRVRFNNIAHCFTLDAVGTTVIGHNFEALDKPGGSFIRHYRRVMAAIADPLYVFIPVMEKWLPRHAIRRDVDALVDRFHALLSEKKGDPGNDMLTFMLEEPNMTDTELRDNAIVIFMGGHDSTAGAISSLILLLGLHTAVQDRARAEILSILRAGEEIRAEHFANMPYLHAVIKEAMRFNPSSNFTLPRVADVPVQVGHHLLPPSTPVILNLCAIMHNECLWDSPSVFNPDRFLNDGEALKDDNWFPFGHGPRQCPARNFALLEQRMIAISLLREYTWSVPKDSIHSNGIRNAFSTFSLSLPFDVDIEFTKI</sequence>
<keyword evidence="7 9" id="KW-0408">Iron</keyword>
<dbReference type="PANTHER" id="PTHR24305">
    <property type="entry name" value="CYTOCHROME P450"/>
    <property type="match status" value="1"/>
</dbReference>
<organism evidence="11 12">
    <name type="scientific">Wolfiporia cocos (strain MD-104)</name>
    <name type="common">Brown rot fungus</name>
    <dbReference type="NCBI Taxonomy" id="742152"/>
    <lineage>
        <taxon>Eukaryota</taxon>
        <taxon>Fungi</taxon>
        <taxon>Dikarya</taxon>
        <taxon>Basidiomycota</taxon>
        <taxon>Agaricomycotina</taxon>
        <taxon>Agaricomycetes</taxon>
        <taxon>Polyporales</taxon>
        <taxon>Phaeolaceae</taxon>
        <taxon>Wolfiporia</taxon>
    </lineage>
</organism>
<dbReference type="GO" id="GO:0004497">
    <property type="term" value="F:monooxygenase activity"/>
    <property type="evidence" value="ECO:0007669"/>
    <property type="project" value="UniProtKB-KW"/>
</dbReference>
<dbReference type="GO" id="GO:0020037">
    <property type="term" value="F:heme binding"/>
    <property type="evidence" value="ECO:0007669"/>
    <property type="project" value="InterPro"/>
</dbReference>
<evidence type="ECO:0000313" key="11">
    <source>
        <dbReference type="EMBL" id="PCH41958.1"/>
    </source>
</evidence>
<gene>
    <name evidence="11" type="ORF">WOLCODRAFT_71781</name>
</gene>
<keyword evidence="8 10" id="KW-0503">Monooxygenase</keyword>
<dbReference type="SUPFAM" id="SSF48264">
    <property type="entry name" value="Cytochrome P450"/>
    <property type="match status" value="1"/>
</dbReference>
<dbReference type="InterPro" id="IPR036396">
    <property type="entry name" value="Cyt_P450_sf"/>
</dbReference>
<dbReference type="GO" id="GO:0016705">
    <property type="term" value="F:oxidoreductase activity, acting on paired donors, with incorporation or reduction of molecular oxygen"/>
    <property type="evidence" value="ECO:0007669"/>
    <property type="project" value="InterPro"/>
</dbReference>
<protein>
    <submittedName>
        <fullName evidence="11">Cytochrome P450</fullName>
    </submittedName>
</protein>
<dbReference type="InterPro" id="IPR050121">
    <property type="entry name" value="Cytochrome_P450_monoxygenase"/>
</dbReference>
<dbReference type="OMA" id="FAMYELR"/>
<comment type="cofactor">
    <cofactor evidence="1 9">
        <name>heme</name>
        <dbReference type="ChEBI" id="CHEBI:30413"/>
    </cofactor>
</comment>
<keyword evidence="6 10" id="KW-0560">Oxidoreductase</keyword>
<evidence type="ECO:0000256" key="5">
    <source>
        <dbReference type="ARBA" id="ARBA00022723"/>
    </source>
</evidence>
<dbReference type="Pfam" id="PF00067">
    <property type="entry name" value="p450"/>
    <property type="match status" value="1"/>
</dbReference>
<feature type="binding site" description="axial binding residue" evidence="9">
    <location>
        <position position="372"/>
    </location>
    <ligand>
        <name>heme</name>
        <dbReference type="ChEBI" id="CHEBI:30413"/>
    </ligand>
    <ligandPart>
        <name>Fe</name>
        <dbReference type="ChEBI" id="CHEBI:18248"/>
    </ligandPart>
</feature>
<dbReference type="PROSITE" id="PS00086">
    <property type="entry name" value="CYTOCHROME_P450"/>
    <property type="match status" value="1"/>
</dbReference>
<evidence type="ECO:0000256" key="8">
    <source>
        <dbReference type="ARBA" id="ARBA00023033"/>
    </source>
</evidence>
<keyword evidence="12" id="KW-1185">Reference proteome</keyword>
<keyword evidence="4 9" id="KW-0349">Heme</keyword>
<dbReference type="Proteomes" id="UP000218811">
    <property type="component" value="Unassembled WGS sequence"/>
</dbReference>
<dbReference type="PANTHER" id="PTHR24305:SF166">
    <property type="entry name" value="CYTOCHROME P450 12A4, MITOCHONDRIAL-RELATED"/>
    <property type="match status" value="1"/>
</dbReference>
<dbReference type="OrthoDB" id="1470350at2759"/>
<accession>A0A2H3JVU4</accession>
<dbReference type="PRINTS" id="PR00463">
    <property type="entry name" value="EP450I"/>
</dbReference>
<proteinExistence type="inferred from homology"/>
<dbReference type="GO" id="GO:0005506">
    <property type="term" value="F:iron ion binding"/>
    <property type="evidence" value="ECO:0007669"/>
    <property type="project" value="InterPro"/>
</dbReference>
<dbReference type="EMBL" id="KB468124">
    <property type="protein sequence ID" value="PCH41958.1"/>
    <property type="molecule type" value="Genomic_DNA"/>
</dbReference>